<dbReference type="Gene3D" id="3.30.930.10">
    <property type="entry name" value="Bira Bifunctional Protein, Domain 2"/>
    <property type="match status" value="1"/>
</dbReference>
<comment type="caution">
    <text evidence="3">Lacks conserved residue(s) required for the propagation of feature annotation.</text>
</comment>
<dbReference type="EMBL" id="AZFQ01000016">
    <property type="protein sequence ID" value="KRM00061.1"/>
    <property type="molecule type" value="Genomic_DNA"/>
</dbReference>
<comment type="caution">
    <text evidence="5">The sequence shown here is derived from an EMBL/GenBank/DDBJ whole genome shotgun (WGS) entry which is preliminary data.</text>
</comment>
<dbReference type="Pfam" id="PF03099">
    <property type="entry name" value="BPL_LplA_LipB"/>
    <property type="match status" value="1"/>
</dbReference>
<keyword evidence="1 3" id="KW-0436">Ligase</keyword>
<dbReference type="HAMAP" id="MF_00978">
    <property type="entry name" value="Bifunct_BirA"/>
    <property type="match status" value="1"/>
</dbReference>
<dbReference type="InterPro" id="IPR003142">
    <property type="entry name" value="BPL_C"/>
</dbReference>
<dbReference type="GO" id="GO:0003677">
    <property type="term" value="F:DNA binding"/>
    <property type="evidence" value="ECO:0007669"/>
    <property type="project" value="UniProtKB-UniRule"/>
</dbReference>
<dbReference type="CDD" id="cd16442">
    <property type="entry name" value="BPL"/>
    <property type="match status" value="1"/>
</dbReference>
<dbReference type="PANTHER" id="PTHR12835:SF5">
    <property type="entry name" value="BIOTIN--PROTEIN LIGASE"/>
    <property type="match status" value="1"/>
</dbReference>
<dbReference type="NCBIfam" id="TIGR00121">
    <property type="entry name" value="birA_ligase"/>
    <property type="match status" value="1"/>
</dbReference>
<dbReference type="RefSeq" id="WP_056959806.1">
    <property type="nucleotide sequence ID" value="NZ_AZFQ01000016.1"/>
</dbReference>
<dbReference type="SUPFAM" id="SSF55681">
    <property type="entry name" value="Class II aaRS and biotin synthetases"/>
    <property type="match status" value="1"/>
</dbReference>
<dbReference type="OrthoDB" id="9807064at2"/>
<proteinExistence type="inferred from homology"/>
<dbReference type="EC" id="6.3.4.15" evidence="3"/>
<evidence type="ECO:0000313" key="5">
    <source>
        <dbReference type="EMBL" id="KRM00061.1"/>
    </source>
</evidence>
<evidence type="ECO:0000313" key="6">
    <source>
        <dbReference type="Proteomes" id="UP000051166"/>
    </source>
</evidence>
<dbReference type="PANTHER" id="PTHR12835">
    <property type="entry name" value="BIOTIN PROTEIN LIGASE"/>
    <property type="match status" value="1"/>
</dbReference>
<dbReference type="GO" id="GO:0009249">
    <property type="term" value="P:protein lipoylation"/>
    <property type="evidence" value="ECO:0007669"/>
    <property type="project" value="UniProtKB-ARBA"/>
</dbReference>
<dbReference type="InterPro" id="IPR004143">
    <property type="entry name" value="BPL_LPL_catalytic"/>
</dbReference>
<evidence type="ECO:0000259" key="4">
    <source>
        <dbReference type="PROSITE" id="PS51733"/>
    </source>
</evidence>
<feature type="domain" description="BPL/LPL catalytic" evidence="4">
    <location>
        <begin position="75"/>
        <end position="262"/>
    </location>
</feature>
<evidence type="ECO:0000256" key="1">
    <source>
        <dbReference type="ARBA" id="ARBA00022598"/>
    </source>
</evidence>
<dbReference type="SUPFAM" id="SSF46785">
    <property type="entry name" value="Winged helix' DNA-binding domain"/>
    <property type="match status" value="1"/>
</dbReference>
<comment type="catalytic activity">
    <reaction evidence="3">
        <text>biotin + L-lysyl-[protein] + ATP = N(6)-biotinyl-L-lysyl-[protein] + AMP + diphosphate + H(+)</text>
        <dbReference type="Rhea" id="RHEA:11756"/>
        <dbReference type="Rhea" id="RHEA-COMP:9752"/>
        <dbReference type="Rhea" id="RHEA-COMP:10505"/>
        <dbReference type="ChEBI" id="CHEBI:15378"/>
        <dbReference type="ChEBI" id="CHEBI:29969"/>
        <dbReference type="ChEBI" id="CHEBI:30616"/>
        <dbReference type="ChEBI" id="CHEBI:33019"/>
        <dbReference type="ChEBI" id="CHEBI:57586"/>
        <dbReference type="ChEBI" id="CHEBI:83144"/>
        <dbReference type="ChEBI" id="CHEBI:456215"/>
        <dbReference type="EC" id="6.3.4.15"/>
    </reaction>
</comment>
<dbReference type="GO" id="GO:0005524">
    <property type="term" value="F:ATP binding"/>
    <property type="evidence" value="ECO:0007669"/>
    <property type="project" value="UniProtKB-UniRule"/>
</dbReference>
<dbReference type="InterPro" id="IPR045864">
    <property type="entry name" value="aa-tRNA-synth_II/BPL/LPL"/>
</dbReference>
<dbReference type="Pfam" id="PF08279">
    <property type="entry name" value="HTH_11"/>
    <property type="match status" value="1"/>
</dbReference>
<dbReference type="GO" id="GO:0004077">
    <property type="term" value="F:biotin--[biotin carboxyl-carrier protein] ligase activity"/>
    <property type="evidence" value="ECO:0007669"/>
    <property type="project" value="UniProtKB-UniRule"/>
</dbReference>
<keyword evidence="3" id="KW-0238">DNA-binding</keyword>
<dbReference type="InterPro" id="IPR036390">
    <property type="entry name" value="WH_DNA-bd_sf"/>
</dbReference>
<keyword evidence="3" id="KW-0804">Transcription</keyword>
<dbReference type="InterPro" id="IPR030855">
    <property type="entry name" value="Bifunct_BirA"/>
</dbReference>
<dbReference type="GO" id="GO:0005737">
    <property type="term" value="C:cytoplasm"/>
    <property type="evidence" value="ECO:0007669"/>
    <property type="project" value="TreeGrafter"/>
</dbReference>
<accession>A0A0R1V3B2</accession>
<dbReference type="Gene3D" id="1.10.10.10">
    <property type="entry name" value="Winged helix-like DNA-binding domain superfamily/Winged helix DNA-binding domain"/>
    <property type="match status" value="1"/>
</dbReference>
<dbReference type="Proteomes" id="UP000051166">
    <property type="component" value="Unassembled WGS sequence"/>
</dbReference>
<keyword evidence="3" id="KW-0678">Repressor</keyword>
<dbReference type="InterPro" id="IPR036388">
    <property type="entry name" value="WH-like_DNA-bd_sf"/>
</dbReference>
<dbReference type="STRING" id="1423801.FD50_GL002301"/>
<organism evidence="5 6">
    <name type="scientific">Liquorilactobacillus satsumensis DSM 16230 = JCM 12392</name>
    <dbReference type="NCBI Taxonomy" id="1423801"/>
    <lineage>
        <taxon>Bacteria</taxon>
        <taxon>Bacillati</taxon>
        <taxon>Bacillota</taxon>
        <taxon>Bacilli</taxon>
        <taxon>Lactobacillales</taxon>
        <taxon>Lactobacillaceae</taxon>
        <taxon>Liquorilactobacillus</taxon>
    </lineage>
</organism>
<dbReference type="GO" id="GO:0006355">
    <property type="term" value="P:regulation of DNA-templated transcription"/>
    <property type="evidence" value="ECO:0007669"/>
    <property type="project" value="UniProtKB-UniRule"/>
</dbReference>
<evidence type="ECO:0000256" key="2">
    <source>
        <dbReference type="ARBA" id="ARBA00023267"/>
    </source>
</evidence>
<evidence type="ECO:0000256" key="3">
    <source>
        <dbReference type="HAMAP-Rule" id="MF_00978"/>
    </source>
</evidence>
<dbReference type="Gene3D" id="2.30.30.100">
    <property type="match status" value="1"/>
</dbReference>
<dbReference type="AlphaFoldDB" id="A0A0R1V3B2"/>
<protein>
    <recommendedName>
        <fullName evidence="3">Bifunctional ligase/repressor BirA</fullName>
    </recommendedName>
    <alternativeName>
        <fullName evidence="3">Biotin--[acetyl-CoA-carboxylase] ligase</fullName>
        <ecNumber evidence="3">6.3.4.15</ecNumber>
    </alternativeName>
    <alternativeName>
        <fullName evidence="3">Biotin--protein ligase</fullName>
    </alternativeName>
    <alternativeName>
        <fullName evidence="3">Biotin-[acetyl-CoA carboxylase] synthetase</fullName>
    </alternativeName>
</protein>
<dbReference type="PROSITE" id="PS51733">
    <property type="entry name" value="BPL_LPL_CATALYTIC"/>
    <property type="match status" value="1"/>
</dbReference>
<name>A0A0R1V3B2_9LACO</name>
<keyword evidence="3" id="KW-0067">ATP-binding</keyword>
<feature type="binding site" evidence="3">
    <location>
        <position position="116"/>
    </location>
    <ligand>
        <name>biotin</name>
        <dbReference type="ChEBI" id="CHEBI:57586"/>
    </ligand>
</feature>
<keyword evidence="2 3" id="KW-0092">Biotin</keyword>
<dbReference type="PATRIC" id="fig|1423801.4.peg.2350"/>
<keyword evidence="6" id="KW-1185">Reference proteome</keyword>
<feature type="DNA-binding region" description="H-T-H motif" evidence="3">
    <location>
        <begin position="20"/>
        <end position="39"/>
    </location>
</feature>
<sequence>MDNTQKVLKLISTSPDYVSGEAIATKLQLSRTAIWKIVKHLQEDGFPISSKRHAGYYYTDTGKLNTFIIQQHLKKELRTQLSFEVHEKISSTSTRAKELAVHGSQTSPTVILANQQLNGYGRYGRNFDSPGTGIYLSILLKNPSTSLNPGLLTTATALALTLAIEKKLAVFPKIKWVNDIVLNDKKVIGILTEAVADIESQTISQLVVGIGVNYLTDPTSFPIELQKRAGSLRQAVLAQKVSRNIFIANILNEFFTLYAHYEDGAFLDEYRKRSLMLGKEVTLVQGNRKFSGIVKTIDDQGRLVLHDGTRFSSGEVTKTRLVTEKKR</sequence>
<reference evidence="5 6" key="1">
    <citation type="journal article" date="2015" name="Genome Announc.">
        <title>Expanding the biotechnology potential of lactobacilli through comparative genomics of 213 strains and associated genera.</title>
        <authorList>
            <person name="Sun Z."/>
            <person name="Harris H.M."/>
            <person name="McCann A."/>
            <person name="Guo C."/>
            <person name="Argimon S."/>
            <person name="Zhang W."/>
            <person name="Yang X."/>
            <person name="Jeffery I.B."/>
            <person name="Cooney J.C."/>
            <person name="Kagawa T.F."/>
            <person name="Liu W."/>
            <person name="Song Y."/>
            <person name="Salvetti E."/>
            <person name="Wrobel A."/>
            <person name="Rasinkangas P."/>
            <person name="Parkhill J."/>
            <person name="Rea M.C."/>
            <person name="O'Sullivan O."/>
            <person name="Ritari J."/>
            <person name="Douillard F.P."/>
            <person name="Paul Ross R."/>
            <person name="Yang R."/>
            <person name="Briner A.E."/>
            <person name="Felis G.E."/>
            <person name="de Vos W.M."/>
            <person name="Barrangou R."/>
            <person name="Klaenhammer T.R."/>
            <person name="Caufield P.W."/>
            <person name="Cui Y."/>
            <person name="Zhang H."/>
            <person name="O'Toole P.W."/>
        </authorList>
    </citation>
    <scope>NUCLEOTIDE SEQUENCE [LARGE SCALE GENOMIC DNA]</scope>
    <source>
        <strain evidence="5 6">DSM 16230</strain>
    </source>
</reference>
<dbReference type="InterPro" id="IPR004408">
    <property type="entry name" value="Biotin_CoA_COase_ligase"/>
</dbReference>
<gene>
    <name evidence="3" type="primary">birA</name>
    <name evidence="5" type="ORF">FD50_GL002301</name>
</gene>
<keyword evidence="3" id="KW-0805">Transcription regulation</keyword>
<dbReference type="GeneID" id="98307255"/>
<comment type="similarity">
    <text evidence="3">Belongs to the biotin--protein ligase family.</text>
</comment>
<comment type="function">
    <text evidence="3">Acts both as a biotin--[acetyl-CoA-carboxylase] ligase and a repressor.</text>
</comment>
<dbReference type="InterPro" id="IPR013196">
    <property type="entry name" value="HTH_11"/>
</dbReference>
<keyword evidence="3" id="KW-0547">Nucleotide-binding</keyword>
<dbReference type="Pfam" id="PF02237">
    <property type="entry name" value="BPL_C"/>
    <property type="match status" value="1"/>
</dbReference>
<dbReference type="GO" id="GO:0016740">
    <property type="term" value="F:transferase activity"/>
    <property type="evidence" value="ECO:0007669"/>
    <property type="project" value="UniProtKB-ARBA"/>
</dbReference>
<feature type="binding site" evidence="3">
    <location>
        <position position="186"/>
    </location>
    <ligand>
        <name>biotin</name>
        <dbReference type="ChEBI" id="CHEBI:57586"/>
    </ligand>
</feature>